<evidence type="ECO:0000256" key="4">
    <source>
        <dbReference type="ARBA" id="ARBA00022975"/>
    </source>
</evidence>
<keyword evidence="13" id="KW-1185">Reference proteome</keyword>
<dbReference type="NCBIfam" id="TIGR01740">
    <property type="entry name" value="pyrF"/>
    <property type="match status" value="1"/>
</dbReference>
<sequence>MGNKKEMKLCIALDLPNKKENLKLAEKISENANDIWLKVGFRSYIRDGNEFLKELKNLGFNIFLDLKLYDIPNTMADAAEEIAKHEIDMFNVHASAGERAMKEVMKRISKFKKRPLVLAVTALTSFSNDEFKKIYNDDIENKAKEFAEMAFNAGLDGVVCSAYESKMIKEITDKNFLTLTPGIRPFGENAGDQKRVADIDFAKENLVDFIVVGRPVYKDKNPKEKVEKILEKLKEI</sequence>
<feature type="active site" description="For OMPdecase activity" evidence="8">
    <location>
        <position position="70"/>
    </location>
</feature>
<evidence type="ECO:0000259" key="11">
    <source>
        <dbReference type="SMART" id="SM00934"/>
    </source>
</evidence>
<dbReference type="GO" id="GO:0004590">
    <property type="term" value="F:orotidine-5'-phosphate decarboxylase activity"/>
    <property type="evidence" value="ECO:0007669"/>
    <property type="project" value="UniProtKB-UniRule"/>
</dbReference>
<feature type="binding site" evidence="7">
    <location>
        <begin position="65"/>
        <end position="74"/>
    </location>
    <ligand>
        <name>substrate</name>
    </ligand>
</feature>
<keyword evidence="5 7" id="KW-0456">Lyase</keyword>
<feature type="binding site" evidence="7 9">
    <location>
        <position position="38"/>
    </location>
    <ligand>
        <name>substrate</name>
    </ligand>
</feature>
<comment type="similarity">
    <text evidence="7">Belongs to the OMP decarboxylase family. Type 1 subfamily.</text>
</comment>
<keyword evidence="4 7" id="KW-0665">Pyrimidine biosynthesis</keyword>
<dbReference type="InterPro" id="IPR013785">
    <property type="entry name" value="Aldolase_TIM"/>
</dbReference>
<dbReference type="SMART" id="SM00934">
    <property type="entry name" value="OMPdecase"/>
    <property type="match status" value="1"/>
</dbReference>
<feature type="active site" description="Proton donor" evidence="7">
    <location>
        <position position="67"/>
    </location>
</feature>
<dbReference type="PANTHER" id="PTHR32119:SF2">
    <property type="entry name" value="OROTIDINE 5'-PHOSPHATE DECARBOXYLASE"/>
    <property type="match status" value="1"/>
</dbReference>
<dbReference type="GO" id="GO:0005829">
    <property type="term" value="C:cytosol"/>
    <property type="evidence" value="ECO:0007669"/>
    <property type="project" value="TreeGrafter"/>
</dbReference>
<feature type="binding site" evidence="7 9">
    <location>
        <position position="214"/>
    </location>
    <ligand>
        <name>substrate</name>
    </ligand>
</feature>
<accession>A0A292Y7J9</accession>
<feature type="active site" description="For OMPdecase activity" evidence="8">
    <location>
        <position position="67"/>
    </location>
</feature>
<evidence type="ECO:0000256" key="9">
    <source>
        <dbReference type="PIRSR" id="PIRSR614732-2"/>
    </source>
</evidence>
<dbReference type="PROSITE" id="PS00156">
    <property type="entry name" value="OMPDECASE"/>
    <property type="match status" value="1"/>
</dbReference>
<evidence type="ECO:0000313" key="12">
    <source>
        <dbReference type="EMBL" id="GAX86722.1"/>
    </source>
</evidence>
<keyword evidence="3 7" id="KW-0210">Decarboxylase</keyword>
<dbReference type="AlphaFoldDB" id="A0A292Y7J9"/>
<dbReference type="InterPro" id="IPR001754">
    <property type="entry name" value="OMPdeCOase_dom"/>
</dbReference>
<dbReference type="CDD" id="cd04725">
    <property type="entry name" value="OMP_decarboxylase_like"/>
    <property type="match status" value="1"/>
</dbReference>
<dbReference type="SUPFAM" id="SSF51366">
    <property type="entry name" value="Ribulose-phoshate binding barrel"/>
    <property type="match status" value="1"/>
</dbReference>
<evidence type="ECO:0000256" key="6">
    <source>
        <dbReference type="ARBA" id="ARBA00049157"/>
    </source>
</evidence>
<proteinExistence type="inferred from homology"/>
<dbReference type="Pfam" id="PF00215">
    <property type="entry name" value="OMPdecase"/>
    <property type="match status" value="1"/>
</dbReference>
<feature type="binding site" evidence="7 9">
    <location>
        <position position="213"/>
    </location>
    <ligand>
        <name>substrate</name>
    </ligand>
</feature>
<dbReference type="UniPathway" id="UPA00070">
    <property type="reaction ID" value="UER00120"/>
</dbReference>
<dbReference type="GO" id="GO:0044205">
    <property type="term" value="P:'de novo' UMP biosynthetic process"/>
    <property type="evidence" value="ECO:0007669"/>
    <property type="project" value="UniProtKB-UniRule"/>
</dbReference>
<evidence type="ECO:0000256" key="5">
    <source>
        <dbReference type="ARBA" id="ARBA00023239"/>
    </source>
</evidence>
<feature type="binding site" evidence="7 9">
    <location>
        <position position="193"/>
    </location>
    <ligand>
        <name>substrate</name>
    </ligand>
</feature>
<dbReference type="InterPro" id="IPR014732">
    <property type="entry name" value="OMPdecase"/>
</dbReference>
<dbReference type="Proteomes" id="UP000217944">
    <property type="component" value="Unassembled WGS sequence"/>
</dbReference>
<dbReference type="HAMAP" id="MF_01200_B">
    <property type="entry name" value="OMPdecase_type1_B"/>
    <property type="match status" value="1"/>
</dbReference>
<evidence type="ECO:0000256" key="2">
    <source>
        <dbReference type="ARBA" id="ARBA00004861"/>
    </source>
</evidence>
<dbReference type="InterPro" id="IPR018089">
    <property type="entry name" value="OMPdecase_AS"/>
</dbReference>
<evidence type="ECO:0000256" key="7">
    <source>
        <dbReference type="HAMAP-Rule" id="MF_01200"/>
    </source>
</evidence>
<feature type="binding site" evidence="7 9">
    <location>
        <position position="124"/>
    </location>
    <ligand>
        <name>substrate</name>
    </ligand>
</feature>
<comment type="pathway">
    <text evidence="2 7 10">Pyrimidine metabolism; UMP biosynthesis via de novo pathway; UMP from orotate: step 2/2.</text>
</comment>
<reference evidence="12 13" key="1">
    <citation type="journal article" date="2017" name="Syst. Appl. Microbiol.">
        <title>Lebetimonas natsushimae sp. nov., a novel strictly anaerobic, moderately thermophilic chemoautotroph isolated from a deep-sea hydrothermal vent polychaete nest in the Mid-Okinawa Trough.</title>
        <authorList>
            <person name="Nagata R."/>
            <person name="Takaki Y."/>
            <person name="Tame A."/>
            <person name="Nunoura T."/>
            <person name="Muto H."/>
            <person name="Mino S."/>
            <person name="Sawayama S."/>
            <person name="Takai K."/>
            <person name="Nakagawa S."/>
        </authorList>
    </citation>
    <scope>NUCLEOTIDE SEQUENCE [LARGE SCALE GENOMIC DNA]</scope>
    <source>
        <strain evidence="12 13">HS1857</strain>
    </source>
</reference>
<comment type="subunit">
    <text evidence="7">Homodimer.</text>
</comment>
<name>A0A292Y7J9_9BACT</name>
<feature type="binding site" evidence="7 9">
    <location>
        <position position="14"/>
    </location>
    <ligand>
        <name>substrate</name>
    </ligand>
</feature>
<organism evidence="12 13">
    <name type="scientific">Lebetimonas natsushimae</name>
    <dbReference type="NCBI Taxonomy" id="1936991"/>
    <lineage>
        <taxon>Bacteria</taxon>
        <taxon>Pseudomonadati</taxon>
        <taxon>Campylobacterota</taxon>
        <taxon>Epsilonproteobacteria</taxon>
        <taxon>Nautiliales</taxon>
        <taxon>Nautiliaceae</taxon>
        <taxon>Lebetimonas</taxon>
    </lineage>
</organism>
<dbReference type="Gene3D" id="3.20.20.70">
    <property type="entry name" value="Aldolase class I"/>
    <property type="match status" value="1"/>
</dbReference>
<dbReference type="EMBL" id="BDME01000001">
    <property type="protein sequence ID" value="GAX86722.1"/>
    <property type="molecule type" value="Genomic_DNA"/>
</dbReference>
<evidence type="ECO:0000256" key="1">
    <source>
        <dbReference type="ARBA" id="ARBA00002356"/>
    </source>
</evidence>
<gene>
    <name evidence="7" type="primary">pyrF</name>
    <name evidence="12" type="ORF">LNAT_P0017</name>
</gene>
<feature type="active site" description="For OMPdecase activity" evidence="8">
    <location>
        <position position="65"/>
    </location>
</feature>
<dbReference type="GO" id="GO:0006207">
    <property type="term" value="P:'de novo' pyrimidine nucleobase biosynthetic process"/>
    <property type="evidence" value="ECO:0007669"/>
    <property type="project" value="InterPro"/>
</dbReference>
<feature type="domain" description="Orotidine 5'-phosphate decarboxylase" evidence="11">
    <location>
        <begin position="8"/>
        <end position="229"/>
    </location>
</feature>
<dbReference type="InterPro" id="IPR047596">
    <property type="entry name" value="OMPdecase_bac"/>
</dbReference>
<feature type="binding site" evidence="7 9">
    <location>
        <position position="184"/>
    </location>
    <ligand>
        <name>substrate</name>
    </ligand>
</feature>
<protein>
    <recommendedName>
        <fullName evidence="7">Orotidine 5'-phosphate decarboxylase</fullName>
        <ecNumber evidence="7">4.1.1.23</ecNumber>
    </recommendedName>
    <alternativeName>
        <fullName evidence="7">OMP decarboxylase</fullName>
        <shortName evidence="7">OMPDCase</shortName>
        <shortName evidence="7">OMPdecase</shortName>
    </alternativeName>
</protein>
<evidence type="ECO:0000313" key="13">
    <source>
        <dbReference type="Proteomes" id="UP000217944"/>
    </source>
</evidence>
<evidence type="ECO:0000256" key="10">
    <source>
        <dbReference type="RuleBase" id="RU000512"/>
    </source>
</evidence>
<evidence type="ECO:0000256" key="8">
    <source>
        <dbReference type="PIRSR" id="PIRSR614732-1"/>
    </source>
</evidence>
<dbReference type="EC" id="4.1.1.23" evidence="7"/>
<dbReference type="InterPro" id="IPR011060">
    <property type="entry name" value="RibuloseP-bd_barrel"/>
</dbReference>
<comment type="caution">
    <text evidence="12">The sequence shown here is derived from an EMBL/GenBank/DDBJ whole genome shotgun (WGS) entry which is preliminary data.</text>
</comment>
<comment type="function">
    <text evidence="1 7">Catalyzes the decarboxylation of orotidine 5'-monophosphate (OMP) to uridine 5'-monophosphate (UMP).</text>
</comment>
<comment type="catalytic activity">
    <reaction evidence="6 7 10">
        <text>orotidine 5'-phosphate + H(+) = UMP + CO2</text>
        <dbReference type="Rhea" id="RHEA:11596"/>
        <dbReference type="ChEBI" id="CHEBI:15378"/>
        <dbReference type="ChEBI" id="CHEBI:16526"/>
        <dbReference type="ChEBI" id="CHEBI:57538"/>
        <dbReference type="ChEBI" id="CHEBI:57865"/>
        <dbReference type="EC" id="4.1.1.23"/>
    </reaction>
</comment>
<dbReference type="NCBIfam" id="NF001273">
    <property type="entry name" value="PRK00230.1"/>
    <property type="match status" value="1"/>
</dbReference>
<dbReference type="PANTHER" id="PTHR32119">
    <property type="entry name" value="OROTIDINE 5'-PHOSPHATE DECARBOXYLASE"/>
    <property type="match status" value="1"/>
</dbReference>
<evidence type="ECO:0000256" key="3">
    <source>
        <dbReference type="ARBA" id="ARBA00022793"/>
    </source>
</evidence>